<dbReference type="InterPro" id="IPR026366">
    <property type="entry name" value="Seleno_YedE"/>
</dbReference>
<feature type="transmembrane region" description="Helical" evidence="1">
    <location>
        <begin position="295"/>
        <end position="314"/>
    </location>
</feature>
<comment type="caution">
    <text evidence="2">The sequence shown here is derived from an EMBL/GenBank/DDBJ whole genome shotgun (WGS) entry which is preliminary data.</text>
</comment>
<evidence type="ECO:0000313" key="2">
    <source>
        <dbReference type="EMBL" id="SMP40390.1"/>
    </source>
</evidence>
<dbReference type="Pfam" id="PF04143">
    <property type="entry name" value="Sulf_transp"/>
    <property type="match status" value="1"/>
</dbReference>
<feature type="transmembrane region" description="Helical" evidence="1">
    <location>
        <begin position="160"/>
        <end position="179"/>
    </location>
</feature>
<dbReference type="InterPro" id="IPR007272">
    <property type="entry name" value="Sulf_transp_TsuA/YedE"/>
</dbReference>
<keyword evidence="1" id="KW-0812">Transmembrane</keyword>
<proteinExistence type="predicted"/>
<dbReference type="AlphaFoldDB" id="A0AA45WTC9"/>
<name>A0AA45WTC9_9CLOT</name>
<sequence>MDSKKGMLAAGGVVGLLSVLLVVFGNPANMGYCIACFIRDIAGGVGMHRADVVQYARPEVMGLVIGAFVMAKSRGEFASKGGSAPFIRFFLGALMMISALVFLGCPLRMVLRLAGGDLNALPATGGFVVGIAIGIFFLNRGYNLKRNYTLAKSEGYAFPLVNVLLLMVLIAFPGVLFFSESGPGSMRAPLFIALASGLIVGALAQRTRLCTMGGIRDIILFRDNHLFLGFAGIFVVALVGNLVTGNFNVGFAGQPVAHTETLWNFLGMLGVGFSAVLLGGCPLRQLILAAEGNTDSAITVMGLLVGAAFAHNMSLASSPAGATPNGKLVLIIGLAIMAGIAYLNSDLAVSTAKGGVNVE</sequence>
<feature type="transmembrane region" description="Helical" evidence="1">
    <location>
        <begin position="89"/>
        <end position="109"/>
    </location>
</feature>
<gene>
    <name evidence="2" type="ORF">SAMN06296020_101373</name>
</gene>
<dbReference type="EMBL" id="FXUF01000001">
    <property type="protein sequence ID" value="SMP40390.1"/>
    <property type="molecule type" value="Genomic_DNA"/>
</dbReference>
<dbReference type="Proteomes" id="UP001158066">
    <property type="component" value="Unassembled WGS sequence"/>
</dbReference>
<feature type="transmembrane region" description="Helical" evidence="1">
    <location>
        <begin position="326"/>
        <end position="343"/>
    </location>
</feature>
<keyword evidence="3" id="KW-1185">Reference proteome</keyword>
<evidence type="ECO:0000313" key="3">
    <source>
        <dbReference type="Proteomes" id="UP001158066"/>
    </source>
</evidence>
<feature type="transmembrane region" description="Helical" evidence="1">
    <location>
        <begin position="225"/>
        <end position="243"/>
    </location>
</feature>
<reference evidence="2" key="1">
    <citation type="submission" date="2017-05" db="EMBL/GenBank/DDBJ databases">
        <authorList>
            <person name="Varghese N."/>
            <person name="Submissions S."/>
        </authorList>
    </citation>
    <scope>NUCLEOTIDE SEQUENCE</scope>
    <source>
        <strain evidence="2">Su22</strain>
    </source>
</reference>
<organism evidence="2 3">
    <name type="scientific">Anoxynatronum buryatiense</name>
    <dbReference type="NCBI Taxonomy" id="489973"/>
    <lineage>
        <taxon>Bacteria</taxon>
        <taxon>Bacillati</taxon>
        <taxon>Bacillota</taxon>
        <taxon>Clostridia</taxon>
        <taxon>Eubacteriales</taxon>
        <taxon>Clostridiaceae</taxon>
        <taxon>Anoxynatronum</taxon>
    </lineage>
</organism>
<protein>
    <recommendedName>
        <fullName evidence="4">Sulphur transport domain-containing protein</fullName>
    </recommendedName>
</protein>
<accession>A0AA45WTC9</accession>
<feature type="transmembrane region" description="Helical" evidence="1">
    <location>
        <begin position="185"/>
        <end position="204"/>
    </location>
</feature>
<dbReference type="RefSeq" id="WP_283407720.1">
    <property type="nucleotide sequence ID" value="NZ_FXUF01000001.1"/>
</dbReference>
<feature type="transmembrane region" description="Helical" evidence="1">
    <location>
        <begin position="263"/>
        <end position="283"/>
    </location>
</feature>
<feature type="transmembrane region" description="Helical" evidence="1">
    <location>
        <begin position="121"/>
        <end position="139"/>
    </location>
</feature>
<keyword evidence="1" id="KW-0472">Membrane</keyword>
<evidence type="ECO:0000256" key="1">
    <source>
        <dbReference type="SAM" id="Phobius"/>
    </source>
</evidence>
<keyword evidence="1" id="KW-1133">Transmembrane helix</keyword>
<evidence type="ECO:0008006" key="4">
    <source>
        <dbReference type="Google" id="ProtNLM"/>
    </source>
</evidence>
<dbReference type="NCBIfam" id="TIGR04112">
    <property type="entry name" value="seleno_YedE"/>
    <property type="match status" value="1"/>
</dbReference>